<feature type="region of interest" description="Disordered" evidence="6">
    <location>
        <begin position="402"/>
        <end position="439"/>
    </location>
</feature>
<evidence type="ECO:0000313" key="8">
    <source>
        <dbReference type="EMBL" id="MDY5155470.1"/>
    </source>
</evidence>
<feature type="compositionally biased region" description="Basic residues" evidence="6">
    <location>
        <begin position="420"/>
        <end position="439"/>
    </location>
</feature>
<comment type="similarity">
    <text evidence="2">Belongs to the autoinducer-2 exporter (AI-2E) (TC 2.A.86) family.</text>
</comment>
<dbReference type="PANTHER" id="PTHR21716">
    <property type="entry name" value="TRANSMEMBRANE PROTEIN"/>
    <property type="match status" value="1"/>
</dbReference>
<feature type="transmembrane region" description="Helical" evidence="7">
    <location>
        <begin position="92"/>
        <end position="116"/>
    </location>
</feature>
<dbReference type="InterPro" id="IPR002549">
    <property type="entry name" value="AI-2E-like"/>
</dbReference>
<reference evidence="8" key="1">
    <citation type="submission" date="2023-10" db="EMBL/GenBank/DDBJ databases">
        <title>Whole Genome based description of the genera Actinobaculum and Actinotignum reveals a complex phylogenetic relationship within the species included in the genus Actinotignum.</title>
        <authorList>
            <person name="Jensen C.S."/>
            <person name="Dargis R."/>
            <person name="Kemp M."/>
            <person name="Christensen J.J."/>
        </authorList>
    </citation>
    <scope>NUCLEOTIDE SEQUENCE</scope>
    <source>
        <strain evidence="8">SLA_B511</strain>
    </source>
</reference>
<dbReference type="AlphaFoldDB" id="A0AAW9HYD6"/>
<proteinExistence type="inferred from homology"/>
<evidence type="ECO:0000256" key="6">
    <source>
        <dbReference type="SAM" id="MobiDB-lite"/>
    </source>
</evidence>
<evidence type="ECO:0000256" key="5">
    <source>
        <dbReference type="ARBA" id="ARBA00023136"/>
    </source>
</evidence>
<feature type="transmembrane region" description="Helical" evidence="7">
    <location>
        <begin position="227"/>
        <end position="260"/>
    </location>
</feature>
<feature type="transmembrane region" description="Helical" evidence="7">
    <location>
        <begin position="266"/>
        <end position="285"/>
    </location>
</feature>
<keyword evidence="4 7" id="KW-1133">Transmembrane helix</keyword>
<evidence type="ECO:0000256" key="1">
    <source>
        <dbReference type="ARBA" id="ARBA00004141"/>
    </source>
</evidence>
<keyword evidence="5 7" id="KW-0472">Membrane</keyword>
<evidence type="ECO:0000313" key="9">
    <source>
        <dbReference type="Proteomes" id="UP001281731"/>
    </source>
</evidence>
<evidence type="ECO:0000256" key="3">
    <source>
        <dbReference type="ARBA" id="ARBA00022692"/>
    </source>
</evidence>
<protein>
    <submittedName>
        <fullName evidence="8">AI-2E family transporter</fullName>
    </submittedName>
</protein>
<dbReference type="EMBL" id="JAWNGC010000009">
    <property type="protein sequence ID" value="MDY5155470.1"/>
    <property type="molecule type" value="Genomic_DNA"/>
</dbReference>
<dbReference type="GO" id="GO:0016020">
    <property type="term" value="C:membrane"/>
    <property type="evidence" value="ECO:0007669"/>
    <property type="project" value="UniProtKB-SubCell"/>
</dbReference>
<evidence type="ECO:0000256" key="7">
    <source>
        <dbReference type="SAM" id="Phobius"/>
    </source>
</evidence>
<dbReference type="Pfam" id="PF01594">
    <property type="entry name" value="AI-2E_transport"/>
    <property type="match status" value="1"/>
</dbReference>
<dbReference type="GO" id="GO:0055085">
    <property type="term" value="P:transmembrane transport"/>
    <property type="evidence" value="ECO:0007669"/>
    <property type="project" value="TreeGrafter"/>
</dbReference>
<sequence>MSTGVGPGNLPQTTVHEGIEVAKKNQLRAALSRGSQPFGLKLLQVCAFAVIVCAGMYMLQDIIAPVFLALTLVLTVRPVHRALIKKRVPPAISGMVTVLIIVAVLVTMFGLMAWAISGLPGFLRGYSDKFAMLFTELKGFLNGWGIDAELMFKEAGNNVNVDMIVSIISYASQTLLSASSLLFILTIAIFFTTIDTLSIRHRGWVLCKYDENLYNALASFEGRVRQYWLVATIFGLIVSAINYAVMLWLAVPMAFAWTLWTFVTNYIPNIGFIIGVIPPALVGLLDSGWGTCIAVLVIFTVVNVSIQGVVQPKIVGDAVGLSTTVTFVSLLFWAVVLGGMGTILAVPLTLFFKAVFVDSSPLTRWTEAFLIPEAEAKKNRYEGHYDGEAPVEIFQDFLHRDRDGSASRDVSESTETNTEKKRRSRFRSVLRRSRGVKNR</sequence>
<name>A0AAW9HYD6_9ACTO</name>
<keyword evidence="3 7" id="KW-0812">Transmembrane</keyword>
<comment type="caution">
    <text evidence="8">The sequence shown here is derived from an EMBL/GenBank/DDBJ whole genome shotgun (WGS) entry which is preliminary data.</text>
</comment>
<feature type="compositionally biased region" description="Basic and acidic residues" evidence="6">
    <location>
        <begin position="402"/>
        <end position="411"/>
    </location>
</feature>
<dbReference type="Proteomes" id="UP001281731">
    <property type="component" value="Unassembled WGS sequence"/>
</dbReference>
<dbReference type="RefSeq" id="WP_320756678.1">
    <property type="nucleotide sequence ID" value="NZ_JAWNGC010000009.1"/>
</dbReference>
<dbReference type="PANTHER" id="PTHR21716:SF64">
    <property type="entry name" value="AI-2 TRANSPORT PROTEIN TQSA"/>
    <property type="match status" value="1"/>
</dbReference>
<evidence type="ECO:0000256" key="2">
    <source>
        <dbReference type="ARBA" id="ARBA00009773"/>
    </source>
</evidence>
<evidence type="ECO:0000256" key="4">
    <source>
        <dbReference type="ARBA" id="ARBA00022989"/>
    </source>
</evidence>
<organism evidence="8 9">
    <name type="scientific">Actinotignum urinale</name>
    <dbReference type="NCBI Taxonomy" id="190146"/>
    <lineage>
        <taxon>Bacteria</taxon>
        <taxon>Bacillati</taxon>
        <taxon>Actinomycetota</taxon>
        <taxon>Actinomycetes</taxon>
        <taxon>Actinomycetales</taxon>
        <taxon>Actinomycetaceae</taxon>
        <taxon>Actinotignum</taxon>
    </lineage>
</organism>
<comment type="subcellular location">
    <subcellularLocation>
        <location evidence="1">Membrane</location>
        <topology evidence="1">Multi-pass membrane protein</topology>
    </subcellularLocation>
</comment>
<accession>A0AAW9HYD6</accession>
<feature type="transmembrane region" description="Helical" evidence="7">
    <location>
        <begin position="167"/>
        <end position="192"/>
    </location>
</feature>
<feature type="transmembrane region" description="Helical" evidence="7">
    <location>
        <begin position="330"/>
        <end position="352"/>
    </location>
</feature>
<gene>
    <name evidence="8" type="ORF">R6G80_07030</name>
</gene>
<feature type="transmembrane region" description="Helical" evidence="7">
    <location>
        <begin position="292"/>
        <end position="310"/>
    </location>
</feature>